<proteinExistence type="predicted"/>
<dbReference type="InterPro" id="IPR011701">
    <property type="entry name" value="MFS"/>
</dbReference>
<evidence type="ECO:0000256" key="2">
    <source>
        <dbReference type="SAM" id="MobiDB-lite"/>
    </source>
</evidence>
<evidence type="ECO:0000313" key="5">
    <source>
        <dbReference type="EMBL" id="KAJ7339543.1"/>
    </source>
</evidence>
<comment type="caution">
    <text evidence="5">The sequence shown here is derived from an EMBL/GenBank/DDBJ whole genome shotgun (WGS) entry which is preliminary data.</text>
</comment>
<name>A0A9W9YIQ9_9CNID</name>
<dbReference type="InterPro" id="IPR020846">
    <property type="entry name" value="MFS_dom"/>
</dbReference>
<accession>A0A9W9YIQ9</accession>
<feature type="transmembrane region" description="Helical" evidence="3">
    <location>
        <begin position="129"/>
        <end position="152"/>
    </location>
</feature>
<dbReference type="CDD" id="cd17352">
    <property type="entry name" value="MFS_MCT_SLC16"/>
    <property type="match status" value="1"/>
</dbReference>
<protein>
    <recommendedName>
        <fullName evidence="4">Major facilitator superfamily (MFS) profile domain-containing protein</fullName>
    </recommendedName>
</protein>
<keyword evidence="3" id="KW-0812">Transmembrane</keyword>
<dbReference type="GO" id="GO:0022857">
    <property type="term" value="F:transmembrane transporter activity"/>
    <property type="evidence" value="ECO:0007669"/>
    <property type="project" value="InterPro"/>
</dbReference>
<feature type="domain" description="Major facilitator superfamily (MFS) profile" evidence="4">
    <location>
        <begin position="39"/>
        <end position="431"/>
    </location>
</feature>
<dbReference type="GO" id="GO:0016020">
    <property type="term" value="C:membrane"/>
    <property type="evidence" value="ECO:0007669"/>
    <property type="project" value="UniProtKB-SubCell"/>
</dbReference>
<dbReference type="Gene3D" id="1.20.1250.20">
    <property type="entry name" value="MFS general substrate transporter like domains"/>
    <property type="match status" value="2"/>
</dbReference>
<feature type="transmembrane region" description="Helical" evidence="3">
    <location>
        <begin position="405"/>
        <end position="429"/>
    </location>
</feature>
<sequence>MKKDPGSGTSSIHLKENGDEPQAISSREKKLRQPDTCWSWIVCAAGVTCNIIVLGCTYCFGIIFPSLLDEFNEGKSNTAWVGSLAMAAIGLFGPVAGRLTNRFGARAIVICGAILSSTGLLFTSLVPSLYLMLLTYGGIFGCGSSLIYIAIYEIVPRYFVKRRSLATGLITMSAGAALVVMSPVCQVLIDAFGWRGAFRGMSCFVFIIFFIGWTLDPNVANGETTQAFEESQQSQARQSSRILDFSMWGNTTFVVLNIASFFVYIGHSIPPLHFARYCEDLGFAADLVTWLYSCIGLTSLLARVLGSKLCDVIGPPKVFLTSATVGAMASMLLPLATNWLWLLCFSIVYGFADGLMAIGIILSALQTLTQKQKAQGFGFQQLCICMAFLCGPPIGGLVADKTNSYHAAFFSAGGIEFLGLLILLIFICLRKGDLSQNKIQIESENSSLAELLVIEKETVL</sequence>
<feature type="transmembrane region" description="Helical" evidence="3">
    <location>
        <begin position="196"/>
        <end position="215"/>
    </location>
</feature>
<evidence type="ECO:0000256" key="3">
    <source>
        <dbReference type="SAM" id="Phobius"/>
    </source>
</evidence>
<feature type="transmembrane region" description="Helical" evidence="3">
    <location>
        <begin position="287"/>
        <end position="306"/>
    </location>
</feature>
<dbReference type="PANTHER" id="PTHR11360:SF251">
    <property type="entry name" value="MAJOR FACILITATOR SUPERFAMILY (MFS) PROFILE DOMAIN-CONTAINING PROTEIN"/>
    <property type="match status" value="1"/>
</dbReference>
<dbReference type="SUPFAM" id="SSF103473">
    <property type="entry name" value="MFS general substrate transporter"/>
    <property type="match status" value="1"/>
</dbReference>
<dbReference type="InterPro" id="IPR036259">
    <property type="entry name" value="MFS_trans_sf"/>
</dbReference>
<dbReference type="PANTHER" id="PTHR11360">
    <property type="entry name" value="MONOCARBOXYLATE TRANSPORTER"/>
    <property type="match status" value="1"/>
</dbReference>
<dbReference type="OrthoDB" id="5962962at2759"/>
<feature type="region of interest" description="Disordered" evidence="2">
    <location>
        <begin position="1"/>
        <end position="27"/>
    </location>
</feature>
<dbReference type="PROSITE" id="PS50850">
    <property type="entry name" value="MFS"/>
    <property type="match status" value="1"/>
</dbReference>
<keyword evidence="6" id="KW-1185">Reference proteome</keyword>
<evidence type="ECO:0000256" key="1">
    <source>
        <dbReference type="ARBA" id="ARBA00004141"/>
    </source>
</evidence>
<feature type="transmembrane region" description="Helical" evidence="3">
    <location>
        <begin position="247"/>
        <end position="267"/>
    </location>
</feature>
<keyword evidence="3" id="KW-0472">Membrane</keyword>
<organism evidence="5 6">
    <name type="scientific">Desmophyllum pertusum</name>
    <dbReference type="NCBI Taxonomy" id="174260"/>
    <lineage>
        <taxon>Eukaryota</taxon>
        <taxon>Metazoa</taxon>
        <taxon>Cnidaria</taxon>
        <taxon>Anthozoa</taxon>
        <taxon>Hexacorallia</taxon>
        <taxon>Scleractinia</taxon>
        <taxon>Caryophylliina</taxon>
        <taxon>Caryophylliidae</taxon>
        <taxon>Desmophyllum</taxon>
    </lineage>
</organism>
<gene>
    <name evidence="5" type="ORF">OS493_005943</name>
</gene>
<reference evidence="5" key="1">
    <citation type="submission" date="2023-01" db="EMBL/GenBank/DDBJ databases">
        <title>Genome assembly of the deep-sea coral Lophelia pertusa.</title>
        <authorList>
            <person name="Herrera S."/>
            <person name="Cordes E."/>
        </authorList>
    </citation>
    <scope>NUCLEOTIDE SEQUENCE</scope>
    <source>
        <strain evidence="5">USNM1676648</strain>
        <tissue evidence="5">Polyp</tissue>
    </source>
</reference>
<keyword evidence="3" id="KW-1133">Transmembrane helix</keyword>
<feature type="transmembrane region" description="Helical" evidence="3">
    <location>
        <begin position="103"/>
        <end position="123"/>
    </location>
</feature>
<feature type="transmembrane region" description="Helical" evidence="3">
    <location>
        <begin position="377"/>
        <end position="399"/>
    </location>
</feature>
<feature type="transmembrane region" description="Helical" evidence="3">
    <location>
        <begin position="318"/>
        <end position="341"/>
    </location>
</feature>
<feature type="transmembrane region" description="Helical" evidence="3">
    <location>
        <begin position="37"/>
        <end position="67"/>
    </location>
</feature>
<dbReference type="InterPro" id="IPR050327">
    <property type="entry name" value="Proton-linked_MCT"/>
</dbReference>
<dbReference type="AlphaFoldDB" id="A0A9W9YIQ9"/>
<feature type="transmembrane region" description="Helical" evidence="3">
    <location>
        <begin position="164"/>
        <end position="184"/>
    </location>
</feature>
<evidence type="ECO:0000259" key="4">
    <source>
        <dbReference type="PROSITE" id="PS50850"/>
    </source>
</evidence>
<feature type="transmembrane region" description="Helical" evidence="3">
    <location>
        <begin position="347"/>
        <end position="365"/>
    </location>
</feature>
<feature type="transmembrane region" description="Helical" evidence="3">
    <location>
        <begin position="79"/>
        <end position="96"/>
    </location>
</feature>
<dbReference type="Pfam" id="PF07690">
    <property type="entry name" value="MFS_1"/>
    <property type="match status" value="1"/>
</dbReference>
<dbReference type="Proteomes" id="UP001163046">
    <property type="component" value="Unassembled WGS sequence"/>
</dbReference>
<evidence type="ECO:0000313" key="6">
    <source>
        <dbReference type="Proteomes" id="UP001163046"/>
    </source>
</evidence>
<comment type="subcellular location">
    <subcellularLocation>
        <location evidence="1">Membrane</location>
        <topology evidence="1">Multi-pass membrane protein</topology>
    </subcellularLocation>
</comment>
<dbReference type="EMBL" id="MU827779">
    <property type="protein sequence ID" value="KAJ7339543.1"/>
    <property type="molecule type" value="Genomic_DNA"/>
</dbReference>